<sequence length="144" mass="16455">MNSVLGQNRALTFQEAEKQGIPFQKLDSLYKSAVHTDSAQAVFKTTEQQANLQQAYVKLLQDLGAFLRENGFMWGNQVRGVNRIYLQADGSIDYFLYNFPEGQVAPEKEREFKRLLGLFIQNYRFAVAAPEKFAQCSAVRYSDI</sequence>
<dbReference type="EMBL" id="JAHWXQ010000002">
    <property type="protein sequence ID" value="MBW3365495.1"/>
    <property type="molecule type" value="Genomic_DNA"/>
</dbReference>
<dbReference type="RefSeq" id="WP_199109975.1">
    <property type="nucleotide sequence ID" value="NZ_JAHWXQ010000002.1"/>
</dbReference>
<organism evidence="1 2">
    <name type="scientific">Pontibacter populi</name>
    <dbReference type="NCBI Taxonomy" id="890055"/>
    <lineage>
        <taxon>Bacteria</taxon>
        <taxon>Pseudomonadati</taxon>
        <taxon>Bacteroidota</taxon>
        <taxon>Cytophagia</taxon>
        <taxon>Cytophagales</taxon>
        <taxon>Hymenobacteraceae</taxon>
        <taxon>Pontibacter</taxon>
    </lineage>
</organism>
<gene>
    <name evidence="1" type="ORF">KYK27_10590</name>
</gene>
<proteinExistence type="predicted"/>
<name>A0ABS6XE64_9BACT</name>
<evidence type="ECO:0000313" key="1">
    <source>
        <dbReference type="EMBL" id="MBW3365495.1"/>
    </source>
</evidence>
<protein>
    <submittedName>
        <fullName evidence="1">Uncharacterized protein</fullName>
    </submittedName>
</protein>
<reference evidence="1 2" key="1">
    <citation type="submission" date="2021-07" db="EMBL/GenBank/DDBJ databases">
        <authorList>
            <person name="Kim M.K."/>
        </authorList>
    </citation>
    <scope>NUCLEOTIDE SEQUENCE [LARGE SCALE GENOMIC DNA]</scope>
    <source>
        <strain evidence="1 2">HLY7-15</strain>
    </source>
</reference>
<keyword evidence="2" id="KW-1185">Reference proteome</keyword>
<accession>A0ABS6XE64</accession>
<evidence type="ECO:0000313" key="2">
    <source>
        <dbReference type="Proteomes" id="UP000774935"/>
    </source>
</evidence>
<dbReference type="Proteomes" id="UP000774935">
    <property type="component" value="Unassembled WGS sequence"/>
</dbReference>
<comment type="caution">
    <text evidence="1">The sequence shown here is derived from an EMBL/GenBank/DDBJ whole genome shotgun (WGS) entry which is preliminary data.</text>
</comment>